<dbReference type="CDD" id="cd00090">
    <property type="entry name" value="HTH_ARSR"/>
    <property type="match status" value="1"/>
</dbReference>
<dbReference type="PANTHER" id="PTHR33154">
    <property type="entry name" value="TRANSCRIPTIONAL REGULATOR, ARSR FAMILY"/>
    <property type="match status" value="1"/>
</dbReference>
<evidence type="ECO:0000256" key="1">
    <source>
        <dbReference type="ARBA" id="ARBA00022849"/>
    </source>
</evidence>
<dbReference type="PRINTS" id="PR00778">
    <property type="entry name" value="HTHARSR"/>
</dbReference>
<dbReference type="PANTHER" id="PTHR33154:SF18">
    <property type="entry name" value="ARSENICAL RESISTANCE OPERON REPRESSOR"/>
    <property type="match status" value="1"/>
</dbReference>
<keyword evidence="7" id="KW-1185">Reference proteome</keyword>
<dbReference type="SMART" id="SM00418">
    <property type="entry name" value="HTH_ARSR"/>
    <property type="match status" value="1"/>
</dbReference>
<dbReference type="Proteomes" id="UP001500518">
    <property type="component" value="Unassembled WGS sequence"/>
</dbReference>
<dbReference type="PROSITE" id="PS50987">
    <property type="entry name" value="HTH_ARSR_2"/>
    <property type="match status" value="1"/>
</dbReference>
<dbReference type="NCBIfam" id="NF033788">
    <property type="entry name" value="HTH_metalloreg"/>
    <property type="match status" value="1"/>
</dbReference>
<dbReference type="Gene3D" id="1.10.10.10">
    <property type="entry name" value="Winged helix-like DNA-binding domain superfamily/Winged helix DNA-binding domain"/>
    <property type="match status" value="1"/>
</dbReference>
<reference evidence="7" key="1">
    <citation type="journal article" date="2019" name="Int. J. Syst. Evol. Microbiol.">
        <title>The Global Catalogue of Microorganisms (GCM) 10K type strain sequencing project: providing services to taxonomists for standard genome sequencing and annotation.</title>
        <authorList>
            <consortium name="The Broad Institute Genomics Platform"/>
            <consortium name="The Broad Institute Genome Sequencing Center for Infectious Disease"/>
            <person name="Wu L."/>
            <person name="Ma J."/>
        </authorList>
    </citation>
    <scope>NUCLEOTIDE SEQUENCE [LARGE SCALE GENOMIC DNA]</scope>
    <source>
        <strain evidence="7">JCM 18014</strain>
    </source>
</reference>
<evidence type="ECO:0000256" key="3">
    <source>
        <dbReference type="ARBA" id="ARBA00023125"/>
    </source>
</evidence>
<proteinExistence type="predicted"/>
<dbReference type="InterPro" id="IPR011991">
    <property type="entry name" value="ArsR-like_HTH"/>
</dbReference>
<keyword evidence="1" id="KW-0059">Arsenical resistance</keyword>
<gene>
    <name evidence="6" type="ORF">GCM10023208_16010</name>
</gene>
<dbReference type="InterPro" id="IPR036390">
    <property type="entry name" value="WH_DNA-bd_sf"/>
</dbReference>
<evidence type="ECO:0000313" key="6">
    <source>
        <dbReference type="EMBL" id="GAA5053793.1"/>
    </source>
</evidence>
<evidence type="ECO:0000313" key="7">
    <source>
        <dbReference type="Proteomes" id="UP001500518"/>
    </source>
</evidence>
<name>A0ABP9KCF2_9SPHN</name>
<sequence length="115" mass="12304">MDEGQLLEALKAVAHPSRLTILQALSRGELNVGEIEEATDIGQPTLSQQLAILRKAGLVETRRQAKLVYYSLDAHAIGTIARAFSDMAPASALAETEQGGRRPASGVANFARLHI</sequence>
<dbReference type="InterPro" id="IPR036388">
    <property type="entry name" value="WH-like_DNA-bd_sf"/>
</dbReference>
<feature type="domain" description="HTH arsR-type" evidence="5">
    <location>
        <begin position="1"/>
        <end position="92"/>
    </location>
</feature>
<dbReference type="InterPro" id="IPR001845">
    <property type="entry name" value="HTH_ArsR_DNA-bd_dom"/>
</dbReference>
<dbReference type="RefSeq" id="WP_346032590.1">
    <property type="nucleotide sequence ID" value="NZ_BAABHV010000010.1"/>
</dbReference>
<dbReference type="SUPFAM" id="SSF46785">
    <property type="entry name" value="Winged helix' DNA-binding domain"/>
    <property type="match status" value="1"/>
</dbReference>
<evidence type="ECO:0000256" key="4">
    <source>
        <dbReference type="ARBA" id="ARBA00023163"/>
    </source>
</evidence>
<dbReference type="Pfam" id="PF01022">
    <property type="entry name" value="HTH_5"/>
    <property type="match status" value="1"/>
</dbReference>
<dbReference type="InterPro" id="IPR051081">
    <property type="entry name" value="HTH_MetalResp_TranReg"/>
</dbReference>
<protein>
    <recommendedName>
        <fullName evidence="5">HTH arsR-type domain-containing protein</fullName>
    </recommendedName>
</protein>
<comment type="caution">
    <text evidence="6">The sequence shown here is derived from an EMBL/GenBank/DDBJ whole genome shotgun (WGS) entry which is preliminary data.</text>
</comment>
<accession>A0ABP9KCF2</accession>
<keyword evidence="2" id="KW-0805">Transcription regulation</keyword>
<keyword evidence="4" id="KW-0804">Transcription</keyword>
<evidence type="ECO:0000256" key="2">
    <source>
        <dbReference type="ARBA" id="ARBA00023015"/>
    </source>
</evidence>
<evidence type="ECO:0000259" key="5">
    <source>
        <dbReference type="PROSITE" id="PS50987"/>
    </source>
</evidence>
<keyword evidence="3" id="KW-0238">DNA-binding</keyword>
<dbReference type="EMBL" id="BAABHV010000010">
    <property type="protein sequence ID" value="GAA5053793.1"/>
    <property type="molecule type" value="Genomic_DNA"/>
</dbReference>
<organism evidence="6 7">
    <name type="scientific">Erythrobacter westpacificensis</name>
    <dbReference type="NCBI Taxonomy" id="1055231"/>
    <lineage>
        <taxon>Bacteria</taxon>
        <taxon>Pseudomonadati</taxon>
        <taxon>Pseudomonadota</taxon>
        <taxon>Alphaproteobacteria</taxon>
        <taxon>Sphingomonadales</taxon>
        <taxon>Erythrobacteraceae</taxon>
        <taxon>Erythrobacter/Porphyrobacter group</taxon>
        <taxon>Erythrobacter</taxon>
    </lineage>
</organism>